<organism evidence="2 3">
    <name type="scientific">Paraburkholderia steynii</name>
    <dbReference type="NCBI Taxonomy" id="1245441"/>
    <lineage>
        <taxon>Bacteria</taxon>
        <taxon>Pseudomonadati</taxon>
        <taxon>Pseudomonadota</taxon>
        <taxon>Betaproteobacteria</taxon>
        <taxon>Burkholderiales</taxon>
        <taxon>Burkholderiaceae</taxon>
        <taxon>Paraburkholderia</taxon>
    </lineage>
</organism>
<proteinExistence type="predicted"/>
<feature type="compositionally biased region" description="Polar residues" evidence="1">
    <location>
        <begin position="17"/>
        <end position="26"/>
    </location>
</feature>
<comment type="caution">
    <text evidence="2">The sequence shown here is derived from an EMBL/GenBank/DDBJ whole genome shotgun (WGS) entry which is preliminary data.</text>
</comment>
<dbReference type="AlphaFoldDB" id="A0A4R0XBG8"/>
<protein>
    <submittedName>
        <fullName evidence="2">Uncharacterized protein</fullName>
    </submittedName>
</protein>
<keyword evidence="3" id="KW-1185">Reference proteome</keyword>
<dbReference type="EMBL" id="MWML01000266">
    <property type="protein sequence ID" value="TCG04307.1"/>
    <property type="molecule type" value="Genomic_DNA"/>
</dbReference>
<accession>A0A4R0XBG8</accession>
<gene>
    <name evidence="2" type="ORF">BZM27_41870</name>
</gene>
<evidence type="ECO:0000313" key="3">
    <source>
        <dbReference type="Proteomes" id="UP000294200"/>
    </source>
</evidence>
<evidence type="ECO:0000256" key="1">
    <source>
        <dbReference type="SAM" id="MobiDB-lite"/>
    </source>
</evidence>
<reference evidence="2 3" key="1">
    <citation type="submission" date="2017-02" db="EMBL/GenBank/DDBJ databases">
        <title>Paraburkholderia sophoroidis sp. nov. and Paraburkholderia steynii sp. nov. rhizobial symbionts of the fynbos legume Hypocalyptus sophoroides.</title>
        <authorList>
            <person name="Steenkamp E.T."/>
            <person name="Beukes C.W."/>
            <person name="Van Zyl E."/>
            <person name="Avontuur J."/>
            <person name="Chan W.Y."/>
            <person name="Hassen A."/>
            <person name="Palmer M."/>
            <person name="Mthombeni L."/>
            <person name="Phalane F."/>
            <person name="Sereme K."/>
            <person name="Venter S.N."/>
        </authorList>
    </citation>
    <scope>NUCLEOTIDE SEQUENCE [LARGE SCALE GENOMIC DNA]</scope>
    <source>
        <strain evidence="2 3">HC1.1ba</strain>
    </source>
</reference>
<dbReference type="Proteomes" id="UP000294200">
    <property type="component" value="Unassembled WGS sequence"/>
</dbReference>
<sequence length="71" mass="7674">MLTDHHPDVQSKGAASRTHSGFSRTFQPGKLTPGFIAPLEGYPNSASPTLKDHEHRARAVDARNALAARQP</sequence>
<name>A0A4R0XBG8_9BURK</name>
<feature type="region of interest" description="Disordered" evidence="1">
    <location>
        <begin position="1"/>
        <end position="56"/>
    </location>
</feature>
<evidence type="ECO:0000313" key="2">
    <source>
        <dbReference type="EMBL" id="TCG04307.1"/>
    </source>
</evidence>